<dbReference type="Proteomes" id="UP001268819">
    <property type="component" value="Unassembled WGS sequence"/>
</dbReference>
<accession>A0ABU1Q016</accession>
<comment type="caution">
    <text evidence="4">The sequence shown here is derived from an EMBL/GenBank/DDBJ whole genome shotgun (WGS) entry which is preliminary data.</text>
</comment>
<proteinExistence type="predicted"/>
<dbReference type="SUPFAM" id="SSF51735">
    <property type="entry name" value="NAD(P)-binding Rossmann-fold domains"/>
    <property type="match status" value="1"/>
</dbReference>
<evidence type="ECO:0000259" key="3">
    <source>
        <dbReference type="Pfam" id="PF02826"/>
    </source>
</evidence>
<dbReference type="PANTHER" id="PTHR43333">
    <property type="entry name" value="2-HACID_DH_C DOMAIN-CONTAINING PROTEIN"/>
    <property type="match status" value="1"/>
</dbReference>
<sequence length="304" mass="32489">MSVTVLVPDETGVRALSRVEGVRPVRYEPGQPLPAEAAEAEVIVPRFLQTTDPGEVFAQLPALKYVQLLSAGAERFVGAVPEGVLLSTCRGAHGGSTAEWAIGALLSIYRDFPAFERARQEGRWDFHATDTLQDKKVLVVGAGDLGEQFRRRLEPFDATATMVGRTARPGVHGVDELPELLGGFDAVLVVVPLTERTTGLVDAAFLARMRDGAVLVNAARGPVVDTDALLAELRSGRLRAALDVTEPEPLPEGHPLWTAPGLFITPHVAGSCTGHTERAYAVVAAEVARYARGERPVNAVTGDY</sequence>
<evidence type="ECO:0000256" key="1">
    <source>
        <dbReference type="ARBA" id="ARBA00023002"/>
    </source>
</evidence>
<dbReference type="InterPro" id="IPR006140">
    <property type="entry name" value="D-isomer_DH_NAD-bd"/>
</dbReference>
<dbReference type="CDD" id="cd12166">
    <property type="entry name" value="2-Hacid_dh_7"/>
    <property type="match status" value="1"/>
</dbReference>
<evidence type="ECO:0000313" key="4">
    <source>
        <dbReference type="EMBL" id="MDR6596222.1"/>
    </source>
</evidence>
<keyword evidence="1" id="KW-0560">Oxidoreductase</keyword>
<dbReference type="SUPFAM" id="SSF52283">
    <property type="entry name" value="Formate/glycerate dehydrogenase catalytic domain-like"/>
    <property type="match status" value="1"/>
</dbReference>
<organism evidence="4 5">
    <name type="scientific">Saccharothrix longispora</name>
    <dbReference type="NCBI Taxonomy" id="33920"/>
    <lineage>
        <taxon>Bacteria</taxon>
        <taxon>Bacillati</taxon>
        <taxon>Actinomycetota</taxon>
        <taxon>Actinomycetes</taxon>
        <taxon>Pseudonocardiales</taxon>
        <taxon>Pseudonocardiaceae</taxon>
        <taxon>Saccharothrix</taxon>
    </lineage>
</organism>
<reference evidence="4 5" key="1">
    <citation type="submission" date="2023-07" db="EMBL/GenBank/DDBJ databases">
        <title>Sequencing the genomes of 1000 actinobacteria strains.</title>
        <authorList>
            <person name="Klenk H.-P."/>
        </authorList>
    </citation>
    <scope>NUCLEOTIDE SEQUENCE [LARGE SCALE GENOMIC DNA]</scope>
    <source>
        <strain evidence="4 5">DSM 43749</strain>
    </source>
</reference>
<dbReference type="PANTHER" id="PTHR43333:SF1">
    <property type="entry name" value="D-ISOMER SPECIFIC 2-HYDROXYACID DEHYDROGENASE NAD-BINDING DOMAIN-CONTAINING PROTEIN"/>
    <property type="match status" value="1"/>
</dbReference>
<feature type="domain" description="D-isomer specific 2-hydroxyacid dehydrogenase NAD-binding" evidence="3">
    <location>
        <begin position="103"/>
        <end position="269"/>
    </location>
</feature>
<dbReference type="Pfam" id="PF02826">
    <property type="entry name" value="2-Hacid_dh_C"/>
    <property type="match status" value="1"/>
</dbReference>
<dbReference type="Gene3D" id="3.40.50.720">
    <property type="entry name" value="NAD(P)-binding Rossmann-like Domain"/>
    <property type="match status" value="2"/>
</dbReference>
<keyword evidence="2" id="KW-0520">NAD</keyword>
<gene>
    <name evidence="4" type="ORF">J2S66_004606</name>
</gene>
<dbReference type="RefSeq" id="WP_310309299.1">
    <property type="nucleotide sequence ID" value="NZ_BAAAXB010000001.1"/>
</dbReference>
<evidence type="ECO:0000256" key="2">
    <source>
        <dbReference type="ARBA" id="ARBA00023027"/>
    </source>
</evidence>
<protein>
    <submittedName>
        <fullName evidence="4">Phosphoglycerate dehydrogenase-like enzyme</fullName>
    </submittedName>
</protein>
<keyword evidence="5" id="KW-1185">Reference proteome</keyword>
<dbReference type="PROSITE" id="PS00671">
    <property type="entry name" value="D_2_HYDROXYACID_DH_3"/>
    <property type="match status" value="1"/>
</dbReference>
<name>A0ABU1Q016_9PSEU</name>
<dbReference type="EMBL" id="JAVDSG010000001">
    <property type="protein sequence ID" value="MDR6596222.1"/>
    <property type="molecule type" value="Genomic_DNA"/>
</dbReference>
<dbReference type="InterPro" id="IPR029753">
    <property type="entry name" value="D-isomer_DH_CS"/>
</dbReference>
<evidence type="ECO:0000313" key="5">
    <source>
        <dbReference type="Proteomes" id="UP001268819"/>
    </source>
</evidence>
<dbReference type="InterPro" id="IPR036291">
    <property type="entry name" value="NAD(P)-bd_dom_sf"/>
</dbReference>